<evidence type="ECO:0000313" key="25">
    <source>
        <dbReference type="EMBL" id="ABU94345.1"/>
    </source>
</evidence>
<feature type="disulfide bond" evidence="23">
    <location>
        <begin position="293"/>
        <end position="302"/>
    </location>
</feature>
<comment type="function">
    <molecule>Glycoprotein G1</molecule>
    <text evidence="23">Forms the virion spikes together with glycoprotein G2. The glycoprotein spike trimers are connected to the underlying matrix. Interacts with the host receptor leading to virus endocytosis.</text>
</comment>
<dbReference type="InterPro" id="IPR001535">
    <property type="entry name" value="Arena_glycoprot"/>
</dbReference>
<comment type="subunit">
    <molecule>Glycoprotein G2</molecule>
    <text evidence="23">Homotrimer. Interacts with the stable signal peptide. In pre-fusion state, G2 homotrimers bind G1 homotrimers via ionic interactions. Part of the GP complex (GP-C) together with glycoprotein G1 and the stable signal peptide. Acidification in the endosome triggers rearrangements, which ultimately leads to a 6 helix bundle formed by the two heptad repeat domains (HR1 and HR2) in post-fusion state. The GP-complex interacts with protein Z, which interacts with ribonucleocapsid; these interactions may induce virion budding.</text>
</comment>
<keyword evidence="1 23" id="KW-1168">Fusion of virus membrane with host membrane</keyword>
<feature type="binding site" evidence="23">
    <location>
        <position position="455"/>
    </location>
    <ligand>
        <name>Zn(2+)</name>
        <dbReference type="ChEBI" id="CHEBI:29105"/>
        <label>2</label>
    </ligand>
</feature>
<dbReference type="GO" id="GO:0046872">
    <property type="term" value="F:metal ion binding"/>
    <property type="evidence" value="ECO:0007669"/>
    <property type="project" value="UniProtKB-KW"/>
</dbReference>
<feature type="site" description="Cleavage; by host signal peptidase" evidence="23">
    <location>
        <begin position="58"/>
        <end position="59"/>
    </location>
</feature>
<keyword evidence="9 23" id="KW-1161">Viral attachment to host cell</keyword>
<comment type="function">
    <molecule>Glycoprotein G2</molecule>
    <text evidence="23">Forms the virion spikes together with glycoprotein G1. The glycoprotein spike trimers are connected to the underlying matrix. Class I viral fusion protein that directs fusion of viral and host endosomal membranes, leading to delivery of the nucleocapsid into the cytoplasm. Membrane fusion is mediated by irreversible conformational changes induced by acidification.</text>
</comment>
<comment type="subunit">
    <molecule>Stable signal peptide</molecule>
    <text evidence="23">Interacts with glycoprotein G2. Part of the GP complex (GP-C) together with glycoprotein G1 and glycoprotein G2. The GP-complex interacts with protein Z, which interacts with ribonucleocapsid; these interactions may induce virion budding.</text>
</comment>
<dbReference type="EMBL" id="EF619035">
    <property type="protein sequence ID" value="ABU94345.1"/>
    <property type="molecule type" value="Genomic_RNA"/>
</dbReference>
<keyword evidence="18 23" id="KW-1015">Disulfide bond</keyword>
<evidence type="ECO:0000256" key="3">
    <source>
        <dbReference type="ARBA" id="ARBA00022511"/>
    </source>
</evidence>
<feature type="binding site" evidence="23">
    <location>
        <position position="469"/>
    </location>
    <ligand>
        <name>Zn(2+)</name>
        <dbReference type="ChEBI" id="CHEBI:29105"/>
        <label>1</label>
    </ligand>
</feature>
<feature type="region of interest" description="HR2" evidence="23">
    <location>
        <begin position="360"/>
        <end position="423"/>
    </location>
</feature>
<keyword evidence="17 23" id="KW-0472">Membrane</keyword>
<accession>C0SKW7</accession>
<feature type="chain" id="PRO_5023341858" description="Pre-glycoprotein polyprotein GP complex" evidence="23">
    <location>
        <begin position="2"/>
        <end position="485"/>
    </location>
</feature>
<evidence type="ECO:0000256" key="14">
    <source>
        <dbReference type="ARBA" id="ARBA00022879"/>
    </source>
</evidence>
<evidence type="ECO:0000256" key="21">
    <source>
        <dbReference type="ARBA" id="ARBA00023288"/>
    </source>
</evidence>
<feature type="binding site" evidence="23">
    <location>
        <position position="459"/>
    </location>
    <ligand>
        <name>Zn(2+)</name>
        <dbReference type="ChEBI" id="CHEBI:29105"/>
        <label>1</label>
    </ligand>
</feature>
<dbReference type="PIRSF" id="PIRSF004028">
    <property type="entry name" value="GPC_ArenaV"/>
    <property type="match status" value="1"/>
</dbReference>
<evidence type="ECO:0000256" key="22">
    <source>
        <dbReference type="ARBA" id="ARBA00023296"/>
    </source>
</evidence>
<keyword evidence="4 23" id="KW-0945">Host-virus interaction</keyword>
<keyword evidence="5 23" id="KW-1162">Viral penetration into host cytoplasm</keyword>
<dbReference type="Proteomes" id="UP000296048">
    <property type="component" value="Genome"/>
</dbReference>
<feature type="disulfide bond" evidence="23">
    <location>
        <begin position="271"/>
        <end position="284"/>
    </location>
</feature>
<gene>
    <name evidence="23" type="primary">GPC</name>
</gene>
<comment type="PTM">
    <molecule>Stable signal peptide</molecule>
    <text evidence="23">Myristoylation is necessary for GP2-mediated fusion activity.</text>
</comment>
<feature type="chain" id="PRO_5023341859" description="Stable signal peptide" evidence="23">
    <location>
        <begin position="2"/>
        <end position="58"/>
    </location>
</feature>
<feature type="glycosylation site" description="N-linked (GlcNAc...) asparagine; by host" evidence="23">
    <location>
        <position position="218"/>
    </location>
</feature>
<evidence type="ECO:0000256" key="11">
    <source>
        <dbReference type="ARBA" id="ARBA00022833"/>
    </source>
</evidence>
<feature type="glycosylation site" description="N-linked (GlcNAc...) asparagine; by host" evidence="23">
    <location>
        <position position="387"/>
    </location>
</feature>
<evidence type="ECO:0000256" key="12">
    <source>
        <dbReference type="ARBA" id="ARBA00022844"/>
    </source>
</evidence>
<keyword evidence="2 23" id="KW-1170">Fusion of virus membrane with host endosomal membrane</keyword>
<dbReference type="Gene3D" id="6.10.140.1590">
    <property type="match status" value="1"/>
</dbReference>
<evidence type="ECO:0000256" key="10">
    <source>
        <dbReference type="ARBA" id="ARBA00022812"/>
    </source>
</evidence>
<feature type="disulfide bond" evidence="23">
    <location>
        <begin position="356"/>
        <end position="377"/>
    </location>
</feature>
<feature type="chain" id="PRO_5023341856" description="Glycoprotein G2" evidence="23">
    <location>
        <begin position="252"/>
        <end position="485"/>
    </location>
</feature>
<comment type="caution">
    <text evidence="23">Lacks conserved residue(s) required for the propagation of feature annotation.</text>
</comment>
<dbReference type="GO" id="GO:0044178">
    <property type="term" value="C:host cell Golgi membrane"/>
    <property type="evidence" value="ECO:0007669"/>
    <property type="project" value="UniProtKB-SubCell"/>
</dbReference>
<evidence type="ECO:0000256" key="24">
    <source>
        <dbReference type="PIRNR" id="PIRNR004028"/>
    </source>
</evidence>
<comment type="domain">
    <molecule>Glycoprotein G2</molecule>
    <text evidence="23">Contains 1 fusion peptide at the N-terminus, 2 heptad repeats domains HR1 and HR2 and, at the C-terminus, a cytoplasmic domain that plays a role in ER location. Also contains a zinc-binding domain that allows SSP retention in the GPC complex by accepting a cysteine from SSP as the fourth ligand.</text>
</comment>
<feature type="lipid moiety-binding region" description="N-myristoyl glycine; by host" evidence="23">
    <location>
        <position position="2"/>
    </location>
</feature>
<organism evidence="25 26">
    <name type="scientific">Big brushy tank virus</name>
    <dbReference type="NCBI Taxonomy" id="466144"/>
    <lineage>
        <taxon>Viruses</taxon>
        <taxon>Riboviria</taxon>
        <taxon>Orthornavirae</taxon>
        <taxon>Negarnaviricota</taxon>
        <taxon>Polyploviricotina</taxon>
        <taxon>Bunyaviricetes</taxon>
        <taxon>Hareavirales</taxon>
        <taxon>Arenaviridae</taxon>
        <taxon>Mammarenavirus</taxon>
        <taxon>Whitewater Arroyo mammarenavirus (isolate Rat/United States/AV 9310135/1995)</taxon>
    </lineage>
</organism>
<dbReference type="InterPro" id="IPR043015">
    <property type="entry name" value="Arena_glycoprot_zinc-bd"/>
</dbReference>
<comment type="subunit">
    <molecule>Glycoprotein G1</molecule>
    <text evidence="23">Homotrimer; disulfide-linked. In pre-fusion state, G1 homotrimers bind G2 homotrimers via ionic interactions. Part of the GP complex (GP-C) together with glycoprotein G2 and the stable signal peptide. The GP-complex interacts with protein Z, which interacts with ribonucleocapsid; these interactions may induce virion budding.</text>
</comment>
<comment type="domain">
    <molecule>Stable signal peptide</molecule>
    <text evidence="23">The N-terminus is localized at the extracellular side of the GP-C, with a part embedded in the membrane probably.</text>
</comment>
<protein>
    <recommendedName>
        <fullName evidence="23">Pre-glycoprotein polyprotein GP complex</fullName>
        <shortName evidence="23">Pre-GP-C</shortName>
    </recommendedName>
    <component>
        <recommendedName>
            <fullName evidence="23">Stable signal peptide</fullName>
            <shortName evidence="23">SSP</shortName>
        </recommendedName>
    </component>
    <component>
        <recommendedName>
            <fullName evidence="23">Glycoprotein G1</fullName>
            <shortName evidence="23">GP1</shortName>
        </recommendedName>
    </component>
    <component>
        <recommendedName>
            <fullName evidence="23">Glycoprotein G2</fullName>
            <shortName evidence="23">GP2</shortName>
        </recommendedName>
    </component>
</protein>
<keyword evidence="10 23" id="KW-1040">Host Golgi apparatus</keyword>
<keyword evidence="7 23" id="KW-0519">Myristate</keyword>
<dbReference type="GO" id="GO:0016020">
    <property type="term" value="C:membrane"/>
    <property type="evidence" value="ECO:0007669"/>
    <property type="project" value="UniProtKB-UniRule"/>
</dbReference>
<evidence type="ECO:0000256" key="9">
    <source>
        <dbReference type="ARBA" id="ARBA00022804"/>
    </source>
</evidence>
<dbReference type="GO" id="GO:0019065">
    <property type="term" value="P:receptor-mediated endocytosis of virus by host cell"/>
    <property type="evidence" value="ECO:0007669"/>
    <property type="project" value="UniProtKB-UniRule"/>
</dbReference>
<feature type="glycosylation site" description="N-linked (GlcNAc...) asparagine; by host" evidence="23">
    <location>
        <position position="88"/>
    </location>
</feature>
<evidence type="ECO:0000256" key="1">
    <source>
        <dbReference type="ARBA" id="ARBA00022506"/>
    </source>
</evidence>
<evidence type="ECO:0000256" key="17">
    <source>
        <dbReference type="ARBA" id="ARBA00023136"/>
    </source>
</evidence>
<evidence type="ECO:0000256" key="8">
    <source>
        <dbReference type="ARBA" id="ARBA00022723"/>
    </source>
</evidence>
<keyword evidence="11 23" id="KW-0862">Zinc</keyword>
<name>C0SKW7_WWAVU</name>
<feature type="topological domain" description="Extracellular" evidence="23">
    <location>
        <begin position="2"/>
        <end position="17"/>
    </location>
</feature>
<dbReference type="HAMAP" id="MF_04084">
    <property type="entry name" value="ARENA_GPC"/>
    <property type="match status" value="1"/>
</dbReference>
<feature type="site" description="Cleavage; by host MBTPS1" evidence="23">
    <location>
        <begin position="251"/>
        <end position="252"/>
    </location>
</feature>
<feature type="topological domain" description="Cytoplasmic" evidence="23">
    <location>
        <begin position="34"/>
        <end position="58"/>
    </location>
</feature>
<evidence type="ECO:0000256" key="18">
    <source>
        <dbReference type="ARBA" id="ARBA00023157"/>
    </source>
</evidence>
<evidence type="ECO:0000256" key="2">
    <source>
        <dbReference type="ARBA" id="ARBA00022510"/>
    </source>
</evidence>
<keyword evidence="15 23" id="KW-1164">Virus endocytosis by host</keyword>
<evidence type="ECO:0000256" key="13">
    <source>
        <dbReference type="ARBA" id="ARBA00022870"/>
    </source>
</evidence>
<evidence type="ECO:0000256" key="4">
    <source>
        <dbReference type="ARBA" id="ARBA00022581"/>
    </source>
</evidence>
<keyword evidence="3 23" id="KW-1032">Host cell membrane</keyword>
<feature type="binding site" evidence="23">
    <location>
        <position position="449"/>
    </location>
    <ligand>
        <name>Zn(2+)</name>
        <dbReference type="ChEBI" id="CHEBI:29105"/>
        <label>2</label>
    </ligand>
</feature>
<feature type="glycosylation site" description="N-linked (GlcNAc...) asparagine; by host" evidence="23">
    <location>
        <position position="382"/>
    </location>
</feature>
<feature type="region of interest" description="Fusion" evidence="23">
    <location>
        <begin position="250"/>
        <end position="286"/>
    </location>
</feature>
<comment type="similarity">
    <text evidence="23 24">Belongs to the arenaviridae GPC protein family.</text>
</comment>
<comment type="subcellular location">
    <molecule>Stable signal peptide</molecule>
    <subcellularLocation>
        <location evidence="23">Virion membrane</location>
        <topology evidence="23">Single-pass type II membrane protein</topology>
    </subcellularLocation>
    <subcellularLocation>
        <location evidence="23">Host endoplasmic reticulum membrane</location>
        <topology evidence="23">Single-pass type II membrane protein</topology>
    </subcellularLocation>
    <subcellularLocation>
        <location evidence="23">Host Golgi apparatus membrane</location>
        <topology evidence="23">Single-pass type II membrane protein</topology>
    </subcellularLocation>
    <subcellularLocation>
        <location evidence="23">Host cell membrane</location>
        <topology evidence="23">Single-pass type II membrane protein</topology>
    </subcellularLocation>
</comment>
<keyword evidence="8 23" id="KW-0479">Metal-binding</keyword>
<proteinExistence type="inferred from homology"/>
<reference evidence="25 26" key="1">
    <citation type="journal article" date="2008" name="Vector Borne Zoonotic Dis.">
        <title>Diversity among tacaribe serocomplex viruses (family Arenaviridae) naturally associated with the white-throated woodrat (Neotoma albigula) in the southwestern United States.</title>
        <authorList>
            <person name="Milazzo M.L."/>
            <person name="Cajimat M.N."/>
            <person name="Haynie M.L."/>
            <person name="Abbott K.D."/>
            <person name="Bradley R.D."/>
            <person name="Fulhorst C.F."/>
        </authorList>
    </citation>
    <scope>NUCLEOTIDE SEQUENCE [LARGE SCALE GENOMIC DNA]</scope>
    <source>
        <strain evidence="25 26">AV D0390174</strain>
    </source>
</reference>
<evidence type="ECO:0000256" key="5">
    <source>
        <dbReference type="ARBA" id="ARBA00022595"/>
    </source>
</evidence>
<keyword evidence="12 23" id="KW-0946">Virion</keyword>
<dbReference type="GO" id="GO:0019062">
    <property type="term" value="P:virion attachment to host cell"/>
    <property type="evidence" value="ECO:0007669"/>
    <property type="project" value="UniProtKB-UniRule"/>
</dbReference>
<feature type="glycosylation site" description="N-linked (GlcNAc...) asparagine; by host" evidence="23">
    <location>
        <position position="357"/>
    </location>
</feature>
<sequence length="485" mass="55521">MGQLVSFFGEIPSIINEALNVALIAVSIIAAIKGVINIWKSGILQLIFFLLLAGRSCSITIGHHVELQHVVLNMSTVIPFVPSPCRLNNTHFLLRGPFEAPWGLQLTITDIAVLVNSTGGSSKELKPNNISVCFEDNNDLDHVSFTLGWLFKNLGHNFEHDPIILCDSVRQDKVFRIQLNITRTDYSDKLLLKMKKIFGTFNDPCVKGEVKNYIQINNVSWTNQCQVNHLNSMHFILQSAYEQVIRSRKPKNFFSWSLTDSTGSDMPGGYCLEKWMLVSSELKCFGNTAVAKCNLNHDSEFCDMLRLFDFNKKAISTLQNKTKHQIDIVITAVNSLISDNILMKNKVKELVDIPYCNYTKFWYVNHTGFNVHSLPKCWLTKNGSYLNISDFRNEWLLESDHLISEILSREYEERQSRTPLSLVDICFWSTLFYTASIFLHLLRIPTHRHIVGEGCPRPHRLNRASLCSCGYFKQRGRPLKWVRKV</sequence>
<keyword evidence="14 23" id="KW-0261">Viral envelope protein</keyword>
<comment type="subcellular location">
    <molecule>Glycoprotein G2</molecule>
    <subcellularLocation>
        <location evidence="23">Virion membrane</location>
        <topology evidence="23">Single-pass membrane protein</topology>
    </subcellularLocation>
    <subcellularLocation>
        <location evidence="23">Host endoplasmic reticulum membrane</location>
        <topology evidence="23">Single-pass membrane protein</topology>
    </subcellularLocation>
    <subcellularLocation>
        <location evidence="23">Host Golgi apparatus membrane</location>
        <topology evidence="23">Single-pass membrane protein</topology>
    </subcellularLocation>
    <subcellularLocation>
        <location evidence="23">Host cell membrane</location>
        <topology evidence="23">Single-pass membrane protein</topology>
    </subcellularLocation>
    <text evidence="23">Binding to the stable signal peptide masks endogenous ER localization signals in the cytoplasmic domain of G2 to ensure that only the fully assembled, tripartite GP complex is transported for virion assembly.</text>
</comment>
<evidence type="ECO:0000256" key="16">
    <source>
        <dbReference type="ARBA" id="ARBA00022989"/>
    </source>
</evidence>
<keyword evidence="19 23" id="KW-0325">Glycoprotein</keyword>
<feature type="binding site" evidence="23">
    <location>
        <position position="447"/>
    </location>
    <ligand>
        <name>Zn(2+)</name>
        <dbReference type="ChEBI" id="CHEBI:29105"/>
        <label>2</label>
    </ligand>
</feature>
<feature type="initiator methionine" description="Removed; by host" evidence="23">
    <location>
        <position position="1"/>
    </location>
</feature>
<dbReference type="GO" id="GO:0039654">
    <property type="term" value="P:fusion of virus membrane with host endosome membrane"/>
    <property type="evidence" value="ECO:0007669"/>
    <property type="project" value="UniProtKB-UniRule"/>
</dbReference>
<feature type="region of interest" description="HR1" evidence="23">
    <location>
        <begin position="287"/>
        <end position="355"/>
    </location>
</feature>
<dbReference type="GO" id="GO:0044167">
    <property type="term" value="C:host cell endoplasmic reticulum membrane"/>
    <property type="evidence" value="ECO:0007669"/>
    <property type="project" value="UniProtKB-SubCell"/>
</dbReference>
<feature type="binding site" evidence="23">
    <location>
        <position position="57"/>
    </location>
    <ligand>
        <name>Zn(2+)</name>
        <dbReference type="ChEBI" id="CHEBI:29105"/>
        <label>1</label>
    </ligand>
</feature>
<evidence type="ECO:0000256" key="7">
    <source>
        <dbReference type="ARBA" id="ARBA00022707"/>
    </source>
</evidence>
<feature type="glycosylation site" description="N-linked (GlcNAc...) asparagine; by host" evidence="23">
    <location>
        <position position="365"/>
    </location>
</feature>
<comment type="PTM">
    <molecule>Stable signal peptide</molecule>
    <text evidence="23">The SSP remains stably associated with the GP complex following cleavage by signal peptidase and plays crucial roles in the trafficking of GP through the secretory pathway.</text>
</comment>
<dbReference type="GO" id="GO:0055036">
    <property type="term" value="C:virion membrane"/>
    <property type="evidence" value="ECO:0007669"/>
    <property type="project" value="UniProtKB-SubCell"/>
</dbReference>
<comment type="function">
    <molecule>Stable signal peptide</molecule>
    <text evidence="23">Functions as a cleaved signal peptide that is retained as the third component of the GP complex (GP-C). Helps to stabilize the spike complex in its native conformation. The SSP is required for efficient glycoprotein expression, post-translational maturation cleavage of G1 and G2, glycoprotein transport to the cell surface plasma membrane, formation of infectious virus particles, and acid pH-dependent glycoprotein-mediated cell fusion.</text>
</comment>
<dbReference type="GO" id="GO:0020002">
    <property type="term" value="C:host cell plasma membrane"/>
    <property type="evidence" value="ECO:0007669"/>
    <property type="project" value="UniProtKB-SubCell"/>
</dbReference>
<keyword evidence="22 23" id="KW-1160">Virus entry into host cell</keyword>
<comment type="subcellular location">
    <molecule>Glycoprotein G1</molecule>
    <subcellularLocation>
        <location evidence="23">Virion membrane</location>
        <topology evidence="23">Peripheral membrane protein</topology>
    </subcellularLocation>
    <subcellularLocation>
        <location evidence="23">Host endoplasmic reticulum membrane</location>
        <topology evidence="23">Peripheral membrane protein</topology>
    </subcellularLocation>
    <subcellularLocation>
        <location evidence="23">Host Golgi apparatus membrane</location>
        <topology evidence="23">Peripheral membrane protein</topology>
    </subcellularLocation>
    <subcellularLocation>
        <location evidence="23">Host cell membrane</location>
        <topology evidence="23">Peripheral membrane protein</topology>
    </subcellularLocation>
</comment>
<dbReference type="Pfam" id="PF00798">
    <property type="entry name" value="Arena_glycoprot"/>
    <property type="match status" value="1"/>
</dbReference>
<feature type="binding site" evidence="23">
    <location>
        <position position="467"/>
    </location>
    <ligand>
        <name>Zn(2+)</name>
        <dbReference type="ChEBI" id="CHEBI:29105"/>
        <label>1</label>
    </ligand>
</feature>
<evidence type="ECO:0000256" key="23">
    <source>
        <dbReference type="HAMAP-Rule" id="MF_04084"/>
    </source>
</evidence>
<keyword evidence="13 23" id="KW-1043">Host membrane</keyword>
<evidence type="ECO:0000256" key="20">
    <source>
        <dbReference type="ARBA" id="ARBA00023184"/>
    </source>
</evidence>
<comment type="PTM">
    <molecule>Pre-glycoprotein polyprotein GP complex</molecule>
    <text evidence="23">Specific enzymatic cleavages in vivo yield mature proteins. GP-C polyprotein is cleaved in the endoplasmic reticulum by the host protease MBTPS1. Only cleaved glycoprotein is incorporated into virions.</text>
</comment>
<feature type="glycosylation site" description="N-linked (GlcNAc...) asparagine; by host" evidence="23">
    <location>
        <position position="180"/>
    </location>
</feature>
<keyword evidence="20 23" id="KW-1038">Host endoplasmic reticulum</keyword>
<keyword evidence="6 23" id="KW-0812">Transmembrane</keyword>
<keyword evidence="16 23" id="KW-1133">Transmembrane helix</keyword>
<dbReference type="GO" id="GO:0019031">
    <property type="term" value="C:viral envelope"/>
    <property type="evidence" value="ECO:0007669"/>
    <property type="project" value="UniProtKB-UniRule"/>
</dbReference>
<feature type="glycosylation site" description="N-linked (GlcNAc...) asparagine; by host" evidence="23">
    <location>
        <position position="129"/>
    </location>
</feature>
<evidence type="ECO:0000256" key="19">
    <source>
        <dbReference type="ARBA" id="ARBA00023180"/>
    </source>
</evidence>
<keyword evidence="21 23" id="KW-0449">Lipoprotein</keyword>
<feature type="topological domain" description="Cytoplasmic" evidence="23">
    <location>
        <begin position="446"/>
        <end position="485"/>
    </location>
</feature>
<evidence type="ECO:0000256" key="15">
    <source>
        <dbReference type="ARBA" id="ARBA00022890"/>
    </source>
</evidence>
<dbReference type="Gene3D" id="2.20.28.180">
    <property type="entry name" value="Arenavirus glycoprotein, zinc binding domain"/>
    <property type="match status" value="1"/>
</dbReference>
<evidence type="ECO:0000256" key="6">
    <source>
        <dbReference type="ARBA" id="ARBA00022692"/>
    </source>
</evidence>
<evidence type="ECO:0000313" key="26">
    <source>
        <dbReference type="Proteomes" id="UP000296048"/>
    </source>
</evidence>